<evidence type="ECO:0000256" key="8">
    <source>
        <dbReference type="ARBA" id="ARBA00023163"/>
    </source>
</evidence>
<comment type="subcellular location">
    <subcellularLocation>
        <location evidence="1">Nucleus</location>
    </subcellularLocation>
</comment>
<dbReference type="PROSITE" id="PS00028">
    <property type="entry name" value="ZINC_FINGER_C2H2_1"/>
    <property type="match status" value="4"/>
</dbReference>
<dbReference type="GO" id="GO:0005634">
    <property type="term" value="C:nucleus"/>
    <property type="evidence" value="ECO:0007669"/>
    <property type="project" value="UniProtKB-SubCell"/>
</dbReference>
<dbReference type="FunFam" id="3.30.160.60:FF:002196">
    <property type="entry name" value="zinc finger protein 850-like isoform X3"/>
    <property type="match status" value="1"/>
</dbReference>
<feature type="domain" description="KRAB" evidence="12">
    <location>
        <begin position="20"/>
        <end position="105"/>
    </location>
</feature>
<dbReference type="SMART" id="SM00355">
    <property type="entry name" value="ZnF_C2H2"/>
    <property type="match status" value="7"/>
</dbReference>
<evidence type="ECO:0000256" key="9">
    <source>
        <dbReference type="ARBA" id="ARBA00023242"/>
    </source>
</evidence>
<evidence type="ECO:0000256" key="3">
    <source>
        <dbReference type="ARBA" id="ARBA00022723"/>
    </source>
</evidence>
<dbReference type="InterPro" id="IPR013087">
    <property type="entry name" value="Znf_C2H2_type"/>
</dbReference>
<dbReference type="PROSITE" id="PS50157">
    <property type="entry name" value="ZINC_FINGER_C2H2_2"/>
    <property type="match status" value="10"/>
</dbReference>
<dbReference type="EMBL" id="JAEMGP010000025">
    <property type="protein sequence ID" value="KAG5194598.1"/>
    <property type="molecule type" value="Genomic_DNA"/>
</dbReference>
<evidence type="ECO:0000256" key="5">
    <source>
        <dbReference type="ARBA" id="ARBA00022771"/>
    </source>
</evidence>
<feature type="domain" description="C2H2-type" evidence="11">
    <location>
        <begin position="450"/>
        <end position="490"/>
    </location>
</feature>
<feature type="domain" description="C2H2-type" evidence="11">
    <location>
        <begin position="338"/>
        <end position="365"/>
    </location>
</feature>
<dbReference type="CDD" id="cd07765">
    <property type="entry name" value="KRAB_A-box"/>
    <property type="match status" value="1"/>
</dbReference>
<dbReference type="PROSITE" id="PS50805">
    <property type="entry name" value="KRAB"/>
    <property type="match status" value="1"/>
</dbReference>
<dbReference type="FunFam" id="3.30.160.60:FF:002343">
    <property type="entry name" value="Zinc finger protein 33A"/>
    <property type="match status" value="2"/>
</dbReference>
<feature type="domain" description="C2H2-type" evidence="11">
    <location>
        <begin position="252"/>
        <end position="279"/>
    </location>
</feature>
<dbReference type="Proteomes" id="UP000664991">
    <property type="component" value="Unassembled WGS sequence"/>
</dbReference>
<feature type="domain" description="C2H2-type" evidence="11">
    <location>
        <begin position="65"/>
        <end position="92"/>
    </location>
</feature>
<evidence type="ECO:0008006" key="15">
    <source>
        <dbReference type="Google" id="ProtNLM"/>
    </source>
</evidence>
<keyword evidence="3" id="KW-0479">Metal-binding</keyword>
<dbReference type="Gene3D" id="3.30.160.60">
    <property type="entry name" value="Classic Zinc Finger"/>
    <property type="match status" value="8"/>
</dbReference>
<feature type="domain" description="C2H2-type" evidence="11">
    <location>
        <begin position="163"/>
        <end position="190"/>
    </location>
</feature>
<evidence type="ECO:0000256" key="2">
    <source>
        <dbReference type="ARBA" id="ARBA00006991"/>
    </source>
</evidence>
<dbReference type="FunFam" id="3.30.160.60:FF:001684">
    <property type="entry name" value="zinc finger protein 33B-like"/>
    <property type="match status" value="1"/>
</dbReference>
<keyword evidence="7" id="KW-0805">Transcription regulation</keyword>
<dbReference type="GO" id="GO:0008270">
    <property type="term" value="F:zinc ion binding"/>
    <property type="evidence" value="ECO:0007669"/>
    <property type="project" value="UniProtKB-KW"/>
</dbReference>
<reference evidence="13 14" key="1">
    <citation type="submission" date="2020-12" db="EMBL/GenBank/DDBJ databases">
        <title>De novo assembly of Tibetan sheep genome.</title>
        <authorList>
            <person name="Li X."/>
        </authorList>
    </citation>
    <scope>NUCLEOTIDE SEQUENCE [LARGE SCALE GENOMIC DNA]</scope>
    <source>
        <tissue evidence="13">Heart</tissue>
    </source>
</reference>
<dbReference type="SUPFAM" id="SSF109640">
    <property type="entry name" value="KRAB domain (Kruppel-associated box)"/>
    <property type="match status" value="1"/>
</dbReference>
<keyword evidence="8" id="KW-0804">Transcription</keyword>
<comment type="caution">
    <text evidence="13">The sequence shown here is derived from an EMBL/GenBank/DDBJ whole genome shotgun (WGS) entry which is preliminary data.</text>
</comment>
<keyword evidence="4" id="KW-0677">Repeat</keyword>
<evidence type="ECO:0000259" key="11">
    <source>
        <dbReference type="PROSITE" id="PS50157"/>
    </source>
</evidence>
<evidence type="ECO:0000313" key="14">
    <source>
        <dbReference type="Proteomes" id="UP000664991"/>
    </source>
</evidence>
<dbReference type="FunFam" id="3.30.160.60:FF:000060">
    <property type="entry name" value="zinc finger protein 436"/>
    <property type="match status" value="1"/>
</dbReference>
<keyword evidence="9" id="KW-0539">Nucleus</keyword>
<evidence type="ECO:0000313" key="13">
    <source>
        <dbReference type="EMBL" id="KAG5194598.1"/>
    </source>
</evidence>
<keyword evidence="6" id="KW-0862">Zinc</keyword>
<evidence type="ECO:0000256" key="7">
    <source>
        <dbReference type="ARBA" id="ARBA00023015"/>
    </source>
</evidence>
<protein>
    <recommendedName>
        <fullName evidence="15">Zinc finger protein OZF-like</fullName>
    </recommendedName>
</protein>
<feature type="domain" description="C2H2-type" evidence="11">
    <location>
        <begin position="310"/>
        <end position="337"/>
    </location>
</feature>
<dbReference type="Gene3D" id="6.10.140.140">
    <property type="match status" value="1"/>
</dbReference>
<dbReference type="SUPFAM" id="SSF57667">
    <property type="entry name" value="beta-beta-alpha zinc fingers"/>
    <property type="match status" value="8"/>
</dbReference>
<evidence type="ECO:0000256" key="4">
    <source>
        <dbReference type="ARBA" id="ARBA00022737"/>
    </source>
</evidence>
<dbReference type="AlphaFoldDB" id="A0A835ZSB3"/>
<sequence length="518" mass="59812">MFKVPVGSHQGEPPLNEGGVTFENIVLSFTWKEWKFLDVAQRCLYRDTLSPKPELQGTQHSKKQLKCRACAKVFYFSADPQQHQEQHMQEKPFIISVDRASFVKSSNFHVSEKPLTSKEQQVSHIGEKPNTVTHCMETLQSKKSHCTRGECKKVFMPALKDSFVCSKCGRKFKYRSSFVVHQKVHTGDRRYECVLIPHQKIHTRARQYKCSKCRKSFKNCHGCYHCTQSSGHSSMFIQQQTVHTGKMREKPYEYSECEKSFTSSFALHYHQRVHTGEKTHKCGECGKIYAGERPYEYIDCGKIHTGERPYACSECGKSFSHKSFLSQHQRLHTGERDFECSECGKSFTSGSTLCCLQKVHTREKSYDECGKSFRDSSQLNNTRKFTLEKNIMNVLIVGDPLARFSYLSKHQRVHTGERPYECSECENSYFCLCPWLSLEGSQVHTGERPCECSDCGKSFTQRIHLIIHQRAFASCSTLHYYQRVHTGEKPYDCLKCGKPFSQNCNLPQHQRIHTGKRP</sequence>
<dbReference type="FunFam" id="3.30.160.60:FF:000200">
    <property type="entry name" value="zinc finger protein 510 isoform X2"/>
    <property type="match status" value="1"/>
</dbReference>
<comment type="similarity">
    <text evidence="2">Belongs to the krueppel C2H2-type zinc-finger protein family.</text>
</comment>
<dbReference type="InterPro" id="IPR036236">
    <property type="entry name" value="Znf_C2H2_sf"/>
</dbReference>
<feature type="domain" description="C2H2-type" evidence="11">
    <location>
        <begin position="491"/>
        <end position="518"/>
    </location>
</feature>
<name>A0A835ZSB3_SHEEP</name>
<dbReference type="InterPro" id="IPR036051">
    <property type="entry name" value="KRAB_dom_sf"/>
</dbReference>
<dbReference type="PANTHER" id="PTHR23226">
    <property type="entry name" value="ZINC FINGER AND SCAN DOMAIN-CONTAINING"/>
    <property type="match status" value="1"/>
</dbReference>
<organism evidence="13 14">
    <name type="scientific">Ovis aries</name>
    <name type="common">Sheep</name>
    <dbReference type="NCBI Taxonomy" id="9940"/>
    <lineage>
        <taxon>Eukaryota</taxon>
        <taxon>Metazoa</taxon>
        <taxon>Chordata</taxon>
        <taxon>Craniata</taxon>
        <taxon>Vertebrata</taxon>
        <taxon>Euteleostomi</taxon>
        <taxon>Mammalia</taxon>
        <taxon>Eutheria</taxon>
        <taxon>Laurasiatheria</taxon>
        <taxon>Artiodactyla</taxon>
        <taxon>Ruminantia</taxon>
        <taxon>Pecora</taxon>
        <taxon>Bovidae</taxon>
        <taxon>Caprinae</taxon>
        <taxon>Ovis</taxon>
    </lineage>
</organism>
<evidence type="ECO:0000259" key="12">
    <source>
        <dbReference type="PROSITE" id="PS50805"/>
    </source>
</evidence>
<dbReference type="Pfam" id="PF01352">
    <property type="entry name" value="KRAB"/>
    <property type="match status" value="1"/>
</dbReference>
<evidence type="ECO:0000256" key="10">
    <source>
        <dbReference type="PROSITE-ProRule" id="PRU00042"/>
    </source>
</evidence>
<evidence type="ECO:0000256" key="6">
    <source>
        <dbReference type="ARBA" id="ARBA00022833"/>
    </source>
</evidence>
<proteinExistence type="inferred from homology"/>
<dbReference type="PANTHER" id="PTHR23226:SF416">
    <property type="entry name" value="FI01424P"/>
    <property type="match status" value="1"/>
</dbReference>
<feature type="domain" description="C2H2-type" evidence="11">
    <location>
        <begin position="420"/>
        <end position="449"/>
    </location>
</feature>
<evidence type="ECO:0000256" key="1">
    <source>
        <dbReference type="ARBA" id="ARBA00004123"/>
    </source>
</evidence>
<dbReference type="InterPro" id="IPR001909">
    <property type="entry name" value="KRAB"/>
</dbReference>
<dbReference type="Pfam" id="PF00096">
    <property type="entry name" value="zf-C2H2"/>
    <property type="match status" value="4"/>
</dbReference>
<gene>
    <name evidence="13" type="ORF">JEQ12_012874</name>
</gene>
<dbReference type="GO" id="GO:0000981">
    <property type="term" value="F:DNA-binding transcription factor activity, RNA polymerase II-specific"/>
    <property type="evidence" value="ECO:0007669"/>
    <property type="project" value="TreeGrafter"/>
</dbReference>
<feature type="domain" description="C2H2-type" evidence="11">
    <location>
        <begin position="398"/>
        <end position="419"/>
    </location>
</feature>
<keyword evidence="5 10" id="KW-0863">Zinc-finger</keyword>
<feature type="domain" description="C2H2-type" evidence="11">
    <location>
        <begin position="280"/>
        <end position="309"/>
    </location>
</feature>
<dbReference type="GO" id="GO:0000978">
    <property type="term" value="F:RNA polymerase II cis-regulatory region sequence-specific DNA binding"/>
    <property type="evidence" value="ECO:0007669"/>
    <property type="project" value="TreeGrafter"/>
</dbReference>
<accession>A0A835ZSB3</accession>